<name>A0ABY8W4K3_9ACTN</name>
<keyword evidence="2" id="KW-1185">Reference proteome</keyword>
<accession>A0ABY8W4K3</accession>
<sequence length="312" mass="34874">MYFIQRWRDETPLGKRVTAVPGVTVLDWFRQGWQQEAPEKWVDEQLDGGPSGLASIFEAARERDLPRPESMDQLRELLIEHLRVARTDDDPRVGWHTVRVRTSADETDLAYYLVDDQPAADYPETFAFPLHDSWPLPGGAVDAGFVHDVPVRALPAAGDGPDAVFSVRAGLASSGGRLDLDGAVMFPGLTLPRLAAHLHGTDDAEAARWPRDAQFLRALLPPGEQDAGAALDRFAWLDGHQPAADLAGQPPREPHPRTLVAREPHIAQVARYIDDLWGYDQWFLFDTHWAAAHPLLARSLLRWAAHWDPCEY</sequence>
<dbReference type="EMBL" id="CP126980">
    <property type="protein sequence ID" value="WIM92633.1"/>
    <property type="molecule type" value="Genomic_DNA"/>
</dbReference>
<protein>
    <submittedName>
        <fullName evidence="1">Uncharacterized protein</fullName>
    </submittedName>
</protein>
<proteinExistence type="predicted"/>
<reference evidence="1 2" key="1">
    <citation type="submission" date="2023-06" db="EMBL/GenBank/DDBJ databases">
        <authorList>
            <person name="Yushchuk O."/>
            <person name="Binda E."/>
            <person name="Ruckert-Reed C."/>
            <person name="Fedorenko V."/>
            <person name="Kalinowski J."/>
            <person name="Marinelli F."/>
        </authorList>
    </citation>
    <scope>NUCLEOTIDE SEQUENCE [LARGE SCALE GENOMIC DNA]</scope>
    <source>
        <strain evidence="1 2">NRRL 3884</strain>
    </source>
</reference>
<dbReference type="Proteomes" id="UP001240150">
    <property type="component" value="Chromosome"/>
</dbReference>
<dbReference type="RefSeq" id="WP_284913840.1">
    <property type="nucleotide sequence ID" value="NZ_CP126980.1"/>
</dbReference>
<gene>
    <name evidence="1" type="ORF">ACTOB_004585</name>
</gene>
<evidence type="ECO:0000313" key="2">
    <source>
        <dbReference type="Proteomes" id="UP001240150"/>
    </source>
</evidence>
<organism evidence="1 2">
    <name type="scientific">Actinoplanes oblitus</name>
    <dbReference type="NCBI Taxonomy" id="3040509"/>
    <lineage>
        <taxon>Bacteria</taxon>
        <taxon>Bacillati</taxon>
        <taxon>Actinomycetota</taxon>
        <taxon>Actinomycetes</taxon>
        <taxon>Micromonosporales</taxon>
        <taxon>Micromonosporaceae</taxon>
        <taxon>Actinoplanes</taxon>
    </lineage>
</organism>
<evidence type="ECO:0000313" key="1">
    <source>
        <dbReference type="EMBL" id="WIM92633.1"/>
    </source>
</evidence>